<dbReference type="Proteomes" id="UP000327157">
    <property type="component" value="Chromosome 8"/>
</dbReference>
<dbReference type="AlphaFoldDB" id="A0A5N5HQH0"/>
<proteinExistence type="predicted"/>
<protein>
    <submittedName>
        <fullName evidence="2">F-box protein</fullName>
    </submittedName>
</protein>
<dbReference type="GO" id="GO:0004523">
    <property type="term" value="F:RNA-DNA hybrid ribonuclease activity"/>
    <property type="evidence" value="ECO:0007669"/>
    <property type="project" value="InterPro"/>
</dbReference>
<dbReference type="Gene3D" id="3.30.420.10">
    <property type="entry name" value="Ribonuclease H-like superfamily/Ribonuclease H"/>
    <property type="match status" value="1"/>
</dbReference>
<reference evidence="2 3" key="3">
    <citation type="submission" date="2019-11" db="EMBL/GenBank/DDBJ databases">
        <title>A de novo genome assembly of a pear dwarfing rootstock.</title>
        <authorList>
            <person name="Wang F."/>
            <person name="Wang J."/>
            <person name="Li S."/>
            <person name="Zhang Y."/>
            <person name="Fang M."/>
            <person name="Ma L."/>
            <person name="Zhao Y."/>
            <person name="Jiang S."/>
        </authorList>
    </citation>
    <scope>NUCLEOTIDE SEQUENCE [LARGE SCALE GENOMIC DNA]</scope>
    <source>
        <strain evidence="2">S2</strain>
        <tissue evidence="2">Leaf</tissue>
    </source>
</reference>
<dbReference type="InterPro" id="IPR044730">
    <property type="entry name" value="RNase_H-like_dom_plant"/>
</dbReference>
<dbReference type="InterPro" id="IPR012337">
    <property type="entry name" value="RNaseH-like_sf"/>
</dbReference>
<dbReference type="OrthoDB" id="1747175at2759"/>
<sequence length="182" mass="20046">MSSGVFILLWSRPTTPLESPIKWRMPPSGRLKINFNGAWCRDSQVGGLGVVVRDDKGFFVAATCMNFQDILSPLQAEAMAARACSSWADSRGFRNFFLEGDSLQIEMALRDASTNTSSIGQLVEDTKSILGAITKELCTHVRGQANTVAHRLARFSLNVGSQCEWSDQPPSFIIDLLIEDTM</sequence>
<dbReference type="CDD" id="cd06222">
    <property type="entry name" value="RNase_H_like"/>
    <property type="match status" value="1"/>
</dbReference>
<dbReference type="GO" id="GO:0003676">
    <property type="term" value="F:nucleic acid binding"/>
    <property type="evidence" value="ECO:0007669"/>
    <property type="project" value="InterPro"/>
</dbReference>
<evidence type="ECO:0000259" key="1">
    <source>
        <dbReference type="Pfam" id="PF13456"/>
    </source>
</evidence>
<comment type="caution">
    <text evidence="2">The sequence shown here is derived from an EMBL/GenBank/DDBJ whole genome shotgun (WGS) entry which is preliminary data.</text>
</comment>
<accession>A0A5N5HQH0</accession>
<dbReference type="Pfam" id="PF13456">
    <property type="entry name" value="RVT_3"/>
    <property type="match status" value="1"/>
</dbReference>
<reference evidence="2 3" key="1">
    <citation type="submission" date="2019-09" db="EMBL/GenBank/DDBJ databases">
        <authorList>
            <person name="Ou C."/>
        </authorList>
    </citation>
    <scope>NUCLEOTIDE SEQUENCE [LARGE SCALE GENOMIC DNA]</scope>
    <source>
        <strain evidence="2">S2</strain>
        <tissue evidence="2">Leaf</tissue>
    </source>
</reference>
<dbReference type="EMBL" id="SMOL01000148">
    <property type="protein sequence ID" value="KAB2629087.1"/>
    <property type="molecule type" value="Genomic_DNA"/>
</dbReference>
<gene>
    <name evidence="2" type="ORF">D8674_033882</name>
</gene>
<dbReference type="InterPro" id="IPR053151">
    <property type="entry name" value="RNase_H-like"/>
</dbReference>
<feature type="domain" description="RNase H type-1" evidence="1">
    <location>
        <begin position="34"/>
        <end position="155"/>
    </location>
</feature>
<organism evidence="2 3">
    <name type="scientific">Pyrus ussuriensis x Pyrus communis</name>
    <dbReference type="NCBI Taxonomy" id="2448454"/>
    <lineage>
        <taxon>Eukaryota</taxon>
        <taxon>Viridiplantae</taxon>
        <taxon>Streptophyta</taxon>
        <taxon>Embryophyta</taxon>
        <taxon>Tracheophyta</taxon>
        <taxon>Spermatophyta</taxon>
        <taxon>Magnoliopsida</taxon>
        <taxon>eudicotyledons</taxon>
        <taxon>Gunneridae</taxon>
        <taxon>Pentapetalae</taxon>
        <taxon>rosids</taxon>
        <taxon>fabids</taxon>
        <taxon>Rosales</taxon>
        <taxon>Rosaceae</taxon>
        <taxon>Amygdaloideae</taxon>
        <taxon>Maleae</taxon>
        <taxon>Pyrus</taxon>
    </lineage>
</organism>
<evidence type="ECO:0000313" key="2">
    <source>
        <dbReference type="EMBL" id="KAB2629087.1"/>
    </source>
</evidence>
<evidence type="ECO:0000313" key="3">
    <source>
        <dbReference type="Proteomes" id="UP000327157"/>
    </source>
</evidence>
<keyword evidence="3" id="KW-1185">Reference proteome</keyword>
<dbReference type="InterPro" id="IPR002156">
    <property type="entry name" value="RNaseH_domain"/>
</dbReference>
<dbReference type="PANTHER" id="PTHR47723">
    <property type="entry name" value="OS05G0353850 PROTEIN"/>
    <property type="match status" value="1"/>
</dbReference>
<reference evidence="3" key="2">
    <citation type="submission" date="2019-10" db="EMBL/GenBank/DDBJ databases">
        <title>A de novo genome assembly of a pear dwarfing rootstock.</title>
        <authorList>
            <person name="Wang F."/>
            <person name="Wang J."/>
            <person name="Li S."/>
            <person name="Zhang Y."/>
            <person name="Fang M."/>
            <person name="Ma L."/>
            <person name="Zhao Y."/>
            <person name="Jiang S."/>
        </authorList>
    </citation>
    <scope>NUCLEOTIDE SEQUENCE [LARGE SCALE GENOMIC DNA]</scope>
</reference>
<dbReference type="InterPro" id="IPR036397">
    <property type="entry name" value="RNaseH_sf"/>
</dbReference>
<name>A0A5N5HQH0_9ROSA</name>
<dbReference type="PANTHER" id="PTHR47723:SF19">
    <property type="entry name" value="POLYNUCLEOTIDYL TRANSFERASE, RIBONUCLEASE H-LIKE SUPERFAMILY PROTEIN"/>
    <property type="match status" value="1"/>
</dbReference>
<dbReference type="SUPFAM" id="SSF53098">
    <property type="entry name" value="Ribonuclease H-like"/>
    <property type="match status" value="1"/>
</dbReference>